<sequence length="61" mass="6970">MTGVSEGSQRSGNVKDEGYNGAAVRRFHFIQPELHRWQALWQYTHHRRTSSAEIPNTNTAS</sequence>
<evidence type="ECO:0000313" key="2">
    <source>
        <dbReference type="Proteomes" id="UP000317572"/>
    </source>
</evidence>
<reference evidence="1 2" key="1">
    <citation type="submission" date="2018-11" db="EMBL/GenBank/DDBJ databases">
        <title>The first complete genome of Serratia liquefaciens isolated from metalophyte plant revel distinctness adaptive mechanisms in an extreme habitat.</title>
        <authorList>
            <person name="Caneschi W.L."/>
            <person name="Sanchez A.B."/>
            <person name="Felestrino E.B."/>
            <person name="Assis R.A.B."/>
            <person name="Lemes C.G.C."/>
            <person name="Cordeiro I.F."/>
            <person name="Fonseca N.P."/>
            <person name="Villa M."/>
            <person name="Vieira I.T."/>
            <person name="Moraes L.A."/>
            <person name="Kamino L.H.Y."/>
            <person name="do Carmo F."/>
            <person name="Garcia C.M."/>
            <person name="Almeida N.F."/>
            <person name="Silva R.S."/>
            <person name="Ferro J.A."/>
            <person name="Ferro M.I.T."/>
            <person name="Varani A.M."/>
            <person name="Ferreira R.M."/>
            <person name="dos Santos V.L."/>
            <person name="Silva U.C."/>
            <person name="Setubal J.C."/>
            <person name="Moreira L.M."/>
        </authorList>
    </citation>
    <scope>NUCLEOTIDE SEQUENCE [LARGE SCALE GENOMIC DNA]</scope>
    <source>
        <strain evidence="1 2">FG3</strain>
    </source>
</reference>
<dbReference type="Proteomes" id="UP000317572">
    <property type="component" value="Chromosome"/>
</dbReference>
<dbReference type="EMBL" id="CP033893">
    <property type="protein sequence ID" value="QDL30516.1"/>
    <property type="molecule type" value="Genomic_DNA"/>
</dbReference>
<accession>A0A515CQR6</accession>
<protein>
    <submittedName>
        <fullName evidence="1">Uncharacterized protein</fullName>
    </submittedName>
</protein>
<organism evidence="1 2">
    <name type="scientific">Serratia liquefaciens</name>
    <dbReference type="NCBI Taxonomy" id="614"/>
    <lineage>
        <taxon>Bacteria</taxon>
        <taxon>Pseudomonadati</taxon>
        <taxon>Pseudomonadota</taxon>
        <taxon>Gammaproteobacteria</taxon>
        <taxon>Enterobacterales</taxon>
        <taxon>Yersiniaceae</taxon>
        <taxon>Serratia</taxon>
    </lineage>
</organism>
<proteinExistence type="predicted"/>
<gene>
    <name evidence="1" type="ORF">EGO53_01315</name>
</gene>
<evidence type="ECO:0000313" key="1">
    <source>
        <dbReference type="EMBL" id="QDL30516.1"/>
    </source>
</evidence>
<dbReference type="AlphaFoldDB" id="A0A515CQR6"/>
<name>A0A515CQR6_SERLI</name>